<evidence type="ECO:0000313" key="1">
    <source>
        <dbReference type="EMBL" id="KAK8869171.1"/>
    </source>
</evidence>
<organism evidence="1 2">
    <name type="scientific">Apiospora arundinis</name>
    <dbReference type="NCBI Taxonomy" id="335852"/>
    <lineage>
        <taxon>Eukaryota</taxon>
        <taxon>Fungi</taxon>
        <taxon>Dikarya</taxon>
        <taxon>Ascomycota</taxon>
        <taxon>Pezizomycotina</taxon>
        <taxon>Sordariomycetes</taxon>
        <taxon>Xylariomycetidae</taxon>
        <taxon>Amphisphaeriales</taxon>
        <taxon>Apiosporaceae</taxon>
        <taxon>Apiospora</taxon>
    </lineage>
</organism>
<name>A0ABR2IY30_9PEZI</name>
<gene>
    <name evidence="1" type="ORF">PGQ11_007749</name>
</gene>
<protein>
    <submittedName>
        <fullName evidence="1">Uncharacterized protein</fullName>
    </submittedName>
</protein>
<sequence length="85" mass="9571">MPITEDDLKQCWVTLDKGDSQLENLTKYVLHDMVADGEKEIILECDEVVFMNENKVEVWSVKGARGTIKPPSGTRLRIFKGSCNG</sequence>
<proteinExistence type="predicted"/>
<dbReference type="EMBL" id="JAPCWZ010000004">
    <property type="protein sequence ID" value="KAK8869171.1"/>
    <property type="molecule type" value="Genomic_DNA"/>
</dbReference>
<accession>A0ABR2IY30</accession>
<evidence type="ECO:0000313" key="2">
    <source>
        <dbReference type="Proteomes" id="UP001390339"/>
    </source>
</evidence>
<dbReference type="Proteomes" id="UP001390339">
    <property type="component" value="Unassembled WGS sequence"/>
</dbReference>
<comment type="caution">
    <text evidence="1">The sequence shown here is derived from an EMBL/GenBank/DDBJ whole genome shotgun (WGS) entry which is preliminary data.</text>
</comment>
<keyword evidence="2" id="KW-1185">Reference proteome</keyword>
<reference evidence="1 2" key="1">
    <citation type="journal article" date="2024" name="IMA Fungus">
        <title>Apiospora arundinis, a panoply of carbohydrate-active enzymes and secondary metabolites.</title>
        <authorList>
            <person name="Sorensen T."/>
            <person name="Petersen C."/>
            <person name="Muurmann A.T."/>
            <person name="Christiansen J.V."/>
            <person name="Brundto M.L."/>
            <person name="Overgaard C.K."/>
            <person name="Boysen A.T."/>
            <person name="Wollenberg R.D."/>
            <person name="Larsen T.O."/>
            <person name="Sorensen J.L."/>
            <person name="Nielsen K.L."/>
            <person name="Sondergaard T.E."/>
        </authorList>
    </citation>
    <scope>NUCLEOTIDE SEQUENCE [LARGE SCALE GENOMIC DNA]</scope>
    <source>
        <strain evidence="1 2">AAU 773</strain>
    </source>
</reference>